<gene>
    <name evidence="2" type="ORF">GCM10022289_46890</name>
</gene>
<evidence type="ECO:0000313" key="2">
    <source>
        <dbReference type="EMBL" id="GAA4213989.1"/>
    </source>
</evidence>
<keyword evidence="1" id="KW-0732">Signal</keyword>
<organism evidence="2 3">
    <name type="scientific">Pedobacter jeongneungensis</name>
    <dbReference type="NCBI Taxonomy" id="947309"/>
    <lineage>
        <taxon>Bacteria</taxon>
        <taxon>Pseudomonadati</taxon>
        <taxon>Bacteroidota</taxon>
        <taxon>Sphingobacteriia</taxon>
        <taxon>Sphingobacteriales</taxon>
        <taxon>Sphingobacteriaceae</taxon>
        <taxon>Pedobacter</taxon>
    </lineage>
</organism>
<keyword evidence="3" id="KW-1185">Reference proteome</keyword>
<protein>
    <recommendedName>
        <fullName evidence="4">Lipoprotein</fullName>
    </recommendedName>
</protein>
<feature type="signal peptide" evidence="1">
    <location>
        <begin position="1"/>
        <end position="22"/>
    </location>
</feature>
<dbReference type="PROSITE" id="PS51257">
    <property type="entry name" value="PROKAR_LIPOPROTEIN"/>
    <property type="match status" value="1"/>
</dbReference>
<evidence type="ECO:0000256" key="1">
    <source>
        <dbReference type="SAM" id="SignalP"/>
    </source>
</evidence>
<evidence type="ECO:0000313" key="3">
    <source>
        <dbReference type="Proteomes" id="UP001501772"/>
    </source>
</evidence>
<sequence>MKKIYLALIYSFIALMATSCSSTDNTKQWNNAHLDPGLPKNLIYNEMNKKEEIYSFFEKHDGSKRTSDVAYFRFGKHEKQDAVFAKLNNCRAYYYSKSDTLSIRIGISDGFAGQGLNIKYRNKKFSAEAYQFTDFLIEGETKPMQKVINQKLILNKLNYSVGDSLFGRIEFKSIEINNQGDTVLNVGNGNFRTKVKRMIIEE</sequence>
<dbReference type="EMBL" id="BAABBY010000018">
    <property type="protein sequence ID" value="GAA4213989.1"/>
    <property type="molecule type" value="Genomic_DNA"/>
</dbReference>
<feature type="chain" id="PRO_5047005301" description="Lipoprotein" evidence="1">
    <location>
        <begin position="23"/>
        <end position="202"/>
    </location>
</feature>
<accession>A0ABP8BQJ5</accession>
<proteinExistence type="predicted"/>
<dbReference type="Proteomes" id="UP001501772">
    <property type="component" value="Unassembled WGS sequence"/>
</dbReference>
<evidence type="ECO:0008006" key="4">
    <source>
        <dbReference type="Google" id="ProtNLM"/>
    </source>
</evidence>
<reference evidence="3" key="1">
    <citation type="journal article" date="2019" name="Int. J. Syst. Evol. Microbiol.">
        <title>The Global Catalogue of Microorganisms (GCM) 10K type strain sequencing project: providing services to taxonomists for standard genome sequencing and annotation.</title>
        <authorList>
            <consortium name="The Broad Institute Genomics Platform"/>
            <consortium name="The Broad Institute Genome Sequencing Center for Infectious Disease"/>
            <person name="Wu L."/>
            <person name="Ma J."/>
        </authorList>
    </citation>
    <scope>NUCLEOTIDE SEQUENCE [LARGE SCALE GENOMIC DNA]</scope>
    <source>
        <strain evidence="3">JCM 17626</strain>
    </source>
</reference>
<comment type="caution">
    <text evidence="2">The sequence shown here is derived from an EMBL/GenBank/DDBJ whole genome shotgun (WGS) entry which is preliminary data.</text>
</comment>
<dbReference type="RefSeq" id="WP_344853883.1">
    <property type="nucleotide sequence ID" value="NZ_BAABBY010000018.1"/>
</dbReference>
<name>A0ABP8BQJ5_9SPHI</name>